<sequence>MVDEERSSTGSDRLKRGWSEAWAVSNRAYAEEEERGRRRHAARQDRLRGGATSVEIRESFGRAAGRIVRRTAVAIAAGIGAVYLGRIGFTGIFDGLGVAFWANLAAIAGAIVSGLIALLQGASVVRLVMRATRHAVRAAADERGLTLVTDIEGDLPRDGGPARFAWDEVKSLARFVTYGWKEAEDPPVQPPPSPEYLVVTARDGRIVRTLVDGPREPWRRLMLIARDVGPVADVSNIDNAAYHYIDTDPFLLRFGK</sequence>
<proteinExistence type="predicted"/>
<name>A0A917PL61_9MICO</name>
<keyword evidence="1" id="KW-1133">Transmembrane helix</keyword>
<reference evidence="2" key="2">
    <citation type="submission" date="2020-09" db="EMBL/GenBank/DDBJ databases">
        <authorList>
            <person name="Sun Q."/>
            <person name="Zhou Y."/>
        </authorList>
    </citation>
    <scope>NUCLEOTIDE SEQUENCE</scope>
    <source>
        <strain evidence="2">CGMCC 1.8984</strain>
    </source>
</reference>
<accession>A0A917PL61</accession>
<dbReference type="Proteomes" id="UP000636956">
    <property type="component" value="Unassembled WGS sequence"/>
</dbReference>
<dbReference type="EMBL" id="BMMD01000012">
    <property type="protein sequence ID" value="GGJ83475.1"/>
    <property type="molecule type" value="Genomic_DNA"/>
</dbReference>
<feature type="transmembrane region" description="Helical" evidence="1">
    <location>
        <begin position="72"/>
        <end position="93"/>
    </location>
</feature>
<keyword evidence="1" id="KW-0472">Membrane</keyword>
<comment type="caution">
    <text evidence="2">The sequence shown here is derived from an EMBL/GenBank/DDBJ whole genome shotgun (WGS) entry which is preliminary data.</text>
</comment>
<organism evidence="2 3">
    <name type="scientific">Agromyces bauzanensis</name>
    <dbReference type="NCBI Taxonomy" id="1308924"/>
    <lineage>
        <taxon>Bacteria</taxon>
        <taxon>Bacillati</taxon>
        <taxon>Actinomycetota</taxon>
        <taxon>Actinomycetes</taxon>
        <taxon>Micrococcales</taxon>
        <taxon>Microbacteriaceae</taxon>
        <taxon>Agromyces</taxon>
    </lineage>
</organism>
<protein>
    <submittedName>
        <fullName evidence="2">Uncharacterized protein</fullName>
    </submittedName>
</protein>
<feature type="transmembrane region" description="Helical" evidence="1">
    <location>
        <begin position="99"/>
        <end position="119"/>
    </location>
</feature>
<keyword evidence="3" id="KW-1185">Reference proteome</keyword>
<evidence type="ECO:0000313" key="2">
    <source>
        <dbReference type="EMBL" id="GGJ83475.1"/>
    </source>
</evidence>
<reference evidence="2" key="1">
    <citation type="journal article" date="2014" name="Int. J. Syst. Evol. Microbiol.">
        <title>Complete genome sequence of Corynebacterium casei LMG S-19264T (=DSM 44701T), isolated from a smear-ripened cheese.</title>
        <authorList>
            <consortium name="US DOE Joint Genome Institute (JGI-PGF)"/>
            <person name="Walter F."/>
            <person name="Albersmeier A."/>
            <person name="Kalinowski J."/>
            <person name="Ruckert C."/>
        </authorList>
    </citation>
    <scope>NUCLEOTIDE SEQUENCE</scope>
    <source>
        <strain evidence="2">CGMCC 1.8984</strain>
    </source>
</reference>
<keyword evidence="1" id="KW-0812">Transmembrane</keyword>
<dbReference type="AlphaFoldDB" id="A0A917PL61"/>
<gene>
    <name evidence="2" type="ORF">GCM10011372_22290</name>
</gene>
<evidence type="ECO:0000313" key="3">
    <source>
        <dbReference type="Proteomes" id="UP000636956"/>
    </source>
</evidence>
<evidence type="ECO:0000256" key="1">
    <source>
        <dbReference type="SAM" id="Phobius"/>
    </source>
</evidence>